<reference evidence="5 6" key="1">
    <citation type="submission" date="2020-07" db="EMBL/GenBank/DDBJ databases">
        <title>Alkalicella. sp. LB2 genome.</title>
        <authorList>
            <person name="Postec A."/>
            <person name="Quemeneur M."/>
        </authorList>
    </citation>
    <scope>NUCLEOTIDE SEQUENCE [LARGE SCALE GENOMIC DNA]</scope>
    <source>
        <strain evidence="5 6">LB2</strain>
    </source>
</reference>
<dbReference type="SMART" id="SM00448">
    <property type="entry name" value="REC"/>
    <property type="match status" value="1"/>
</dbReference>
<dbReference type="CDD" id="cd17536">
    <property type="entry name" value="REC_YesN-like"/>
    <property type="match status" value="1"/>
</dbReference>
<evidence type="ECO:0000313" key="6">
    <source>
        <dbReference type="Proteomes" id="UP000516160"/>
    </source>
</evidence>
<evidence type="ECO:0000259" key="4">
    <source>
        <dbReference type="PROSITE" id="PS50110"/>
    </source>
</evidence>
<keyword evidence="6" id="KW-1185">Reference proteome</keyword>
<evidence type="ECO:0000256" key="1">
    <source>
        <dbReference type="ARBA" id="ARBA00018672"/>
    </source>
</evidence>
<feature type="domain" description="Response regulatory" evidence="4">
    <location>
        <begin position="5"/>
        <end position="122"/>
    </location>
</feature>
<dbReference type="InterPro" id="IPR001789">
    <property type="entry name" value="Sig_transdc_resp-reg_receiver"/>
</dbReference>
<evidence type="ECO:0000256" key="2">
    <source>
        <dbReference type="ARBA" id="ARBA00024867"/>
    </source>
</evidence>
<organism evidence="5 6">
    <name type="scientific">Alkalicella caledoniensis</name>
    <dbReference type="NCBI Taxonomy" id="2731377"/>
    <lineage>
        <taxon>Bacteria</taxon>
        <taxon>Bacillati</taxon>
        <taxon>Bacillota</taxon>
        <taxon>Clostridia</taxon>
        <taxon>Eubacteriales</taxon>
        <taxon>Proteinivoracaceae</taxon>
        <taxon>Alkalicella</taxon>
    </lineage>
</organism>
<dbReference type="Pfam" id="PF00072">
    <property type="entry name" value="Response_reg"/>
    <property type="match status" value="1"/>
</dbReference>
<dbReference type="PANTHER" id="PTHR43228">
    <property type="entry name" value="TWO-COMPONENT RESPONSE REGULATOR"/>
    <property type="match status" value="1"/>
</dbReference>
<dbReference type="InterPro" id="IPR052048">
    <property type="entry name" value="ST_Response_Regulator"/>
</dbReference>
<dbReference type="Gene3D" id="3.40.50.2300">
    <property type="match status" value="1"/>
</dbReference>
<feature type="modified residue" description="4-aspartylphosphate" evidence="3">
    <location>
        <position position="57"/>
    </location>
</feature>
<evidence type="ECO:0000313" key="5">
    <source>
        <dbReference type="EMBL" id="QNO14599.1"/>
    </source>
</evidence>
<dbReference type="NCBIfam" id="TIGR03177">
    <property type="entry name" value="pilus_cpaB"/>
    <property type="match status" value="1"/>
</dbReference>
<evidence type="ECO:0000256" key="3">
    <source>
        <dbReference type="PROSITE-ProRule" id="PRU00169"/>
    </source>
</evidence>
<dbReference type="PROSITE" id="PS50110">
    <property type="entry name" value="RESPONSE_REGULATORY"/>
    <property type="match status" value="1"/>
</dbReference>
<dbReference type="GO" id="GO:0000160">
    <property type="term" value="P:phosphorelay signal transduction system"/>
    <property type="evidence" value="ECO:0007669"/>
    <property type="project" value="InterPro"/>
</dbReference>
<proteinExistence type="predicted"/>
<dbReference type="Pfam" id="PF16976">
    <property type="entry name" value="RcpC"/>
    <property type="match status" value="1"/>
</dbReference>
<accession>A0A7G9W7D7</accession>
<protein>
    <recommendedName>
        <fullName evidence="1">Stage 0 sporulation protein A homolog</fullName>
    </recommendedName>
</protein>
<comment type="function">
    <text evidence="2">May play the central regulatory role in sporulation. It may be an element of the effector pathway responsible for the activation of sporulation genes in response to nutritional stress. Spo0A may act in concert with spo0H (a sigma factor) to control the expression of some genes that are critical to the sporulation process.</text>
</comment>
<keyword evidence="3" id="KW-0597">Phosphoprotein</keyword>
<dbReference type="RefSeq" id="WP_213168429.1">
    <property type="nucleotide sequence ID" value="NZ_CP058559.1"/>
</dbReference>
<gene>
    <name evidence="5" type="primary">cpaB</name>
    <name evidence="5" type="ORF">HYG86_07290</name>
</gene>
<dbReference type="KEGG" id="acae:HYG86_07290"/>
<sequence>MDKIKVLIADDTKETVDLVRKVLNIEQDSFEIVGEAANGEEVLDLIPTSKPDIILMDINMPLLNGLEATEKITNDFPGISVVIMSVQGENEYLRKAMLCGAKEYIVKPFNYNTLLETIKTTYEKNKEIREVELRQLTEAENIQLDIHLCNGNGHEEEETVENYDKSYDLVNPGEIEETDSSPNPYNKGISNYIGRGFRAVSISIYGGSGVSNLVSSGEFVDVIMYLPSDIEGSTSVYGVTKTILQNVKVLGIDKEFTNIFVTLSVPSNEVEKIVLAENIGRLKLVIRHKNDINKTKSNITGIEELTEGHRPSVNL</sequence>
<dbReference type="InterPro" id="IPR011006">
    <property type="entry name" value="CheY-like_superfamily"/>
</dbReference>
<dbReference type="Proteomes" id="UP000516160">
    <property type="component" value="Chromosome"/>
</dbReference>
<name>A0A7G9W7D7_ALKCA</name>
<dbReference type="PANTHER" id="PTHR43228:SF1">
    <property type="entry name" value="TWO-COMPONENT RESPONSE REGULATOR ARR22"/>
    <property type="match status" value="1"/>
</dbReference>
<dbReference type="InterPro" id="IPR031571">
    <property type="entry name" value="RcpC_dom"/>
</dbReference>
<dbReference type="AlphaFoldDB" id="A0A7G9W7D7"/>
<dbReference type="InterPro" id="IPR017592">
    <property type="entry name" value="Pilus_assmbl_Flp-typ_CpaB"/>
</dbReference>
<dbReference type="SUPFAM" id="SSF52172">
    <property type="entry name" value="CheY-like"/>
    <property type="match status" value="1"/>
</dbReference>
<dbReference type="EMBL" id="CP058559">
    <property type="protein sequence ID" value="QNO14599.1"/>
    <property type="molecule type" value="Genomic_DNA"/>
</dbReference>